<evidence type="ECO:0000313" key="5">
    <source>
        <dbReference type="EMBL" id="SOC21286.1"/>
    </source>
</evidence>
<gene>
    <name evidence="5" type="ORF">SAMN05877831_12218</name>
</gene>
<dbReference type="InterPro" id="IPR000792">
    <property type="entry name" value="Tscrpt_reg_LuxR_C"/>
</dbReference>
<dbReference type="PANTHER" id="PTHR45566">
    <property type="entry name" value="HTH-TYPE TRANSCRIPTIONAL REGULATOR YHJB-RELATED"/>
    <property type="match status" value="1"/>
</dbReference>
<proteinExistence type="predicted"/>
<dbReference type="GO" id="GO:0003677">
    <property type="term" value="F:DNA binding"/>
    <property type="evidence" value="ECO:0007669"/>
    <property type="project" value="UniProtKB-KW"/>
</dbReference>
<dbReference type="PROSITE" id="PS50043">
    <property type="entry name" value="HTH_LUXR_2"/>
    <property type="match status" value="1"/>
</dbReference>
<feature type="modified residue" description="4-aspartylphosphate" evidence="2">
    <location>
        <position position="51"/>
    </location>
</feature>
<dbReference type="Pfam" id="PF00196">
    <property type="entry name" value="GerE"/>
    <property type="match status" value="1"/>
</dbReference>
<dbReference type="SUPFAM" id="SSF46894">
    <property type="entry name" value="C-terminal effector domain of the bipartite response regulators"/>
    <property type="match status" value="1"/>
</dbReference>
<evidence type="ECO:0000256" key="2">
    <source>
        <dbReference type="PROSITE-ProRule" id="PRU00169"/>
    </source>
</evidence>
<dbReference type="Proteomes" id="UP000219111">
    <property type="component" value="Unassembled WGS sequence"/>
</dbReference>
<dbReference type="InterPro" id="IPR036388">
    <property type="entry name" value="WH-like_DNA-bd_sf"/>
</dbReference>
<dbReference type="InterPro" id="IPR051015">
    <property type="entry name" value="EvgA-like"/>
</dbReference>
<dbReference type="AlphaFoldDB" id="A0A285TKS4"/>
<evidence type="ECO:0000313" key="6">
    <source>
        <dbReference type="Proteomes" id="UP000219111"/>
    </source>
</evidence>
<dbReference type="GO" id="GO:0006355">
    <property type="term" value="P:regulation of DNA-templated transcription"/>
    <property type="evidence" value="ECO:0007669"/>
    <property type="project" value="InterPro"/>
</dbReference>
<dbReference type="InterPro" id="IPR001789">
    <property type="entry name" value="Sig_transdc_resp-reg_receiver"/>
</dbReference>
<dbReference type="InterPro" id="IPR011006">
    <property type="entry name" value="CheY-like_superfamily"/>
</dbReference>
<evidence type="ECO:0000259" key="4">
    <source>
        <dbReference type="PROSITE" id="PS50110"/>
    </source>
</evidence>
<dbReference type="Gene3D" id="3.40.50.2300">
    <property type="match status" value="1"/>
</dbReference>
<organism evidence="5 6">
    <name type="scientific">Rhodobacter maris</name>
    <dbReference type="NCBI Taxonomy" id="446682"/>
    <lineage>
        <taxon>Bacteria</taxon>
        <taxon>Pseudomonadati</taxon>
        <taxon>Pseudomonadota</taxon>
        <taxon>Alphaproteobacteria</taxon>
        <taxon>Rhodobacterales</taxon>
        <taxon>Rhodobacter group</taxon>
        <taxon>Rhodobacter</taxon>
    </lineage>
</organism>
<reference evidence="6" key="1">
    <citation type="submission" date="2017-08" db="EMBL/GenBank/DDBJ databases">
        <authorList>
            <person name="Varghese N."/>
            <person name="Submissions S."/>
        </authorList>
    </citation>
    <scope>NUCLEOTIDE SEQUENCE [LARGE SCALE GENOMIC DNA]</scope>
    <source>
        <strain evidence="6">JA276</strain>
    </source>
</reference>
<dbReference type="GO" id="GO:0000160">
    <property type="term" value="P:phosphorelay signal transduction system"/>
    <property type="evidence" value="ECO:0007669"/>
    <property type="project" value="InterPro"/>
</dbReference>
<accession>A0A285TKS4</accession>
<keyword evidence="1" id="KW-0238">DNA-binding</keyword>
<dbReference type="Gene3D" id="1.10.10.10">
    <property type="entry name" value="Winged helix-like DNA-binding domain superfamily/Winged helix DNA-binding domain"/>
    <property type="match status" value="1"/>
</dbReference>
<feature type="domain" description="Response regulatory" evidence="4">
    <location>
        <begin position="1"/>
        <end position="116"/>
    </location>
</feature>
<protein>
    <submittedName>
        <fullName evidence="5">Two-component system nitrate/nitrite response regulator NarP</fullName>
    </submittedName>
</protein>
<sequence>MVLIAHREQMVIDALSAELALQAMEVRTATSASELLSQVGRGSDLDTVILDSRLFATSGLDQIRKLVVRLGKTPLILFAGTLEPRIIALLLKAGVRGIIPETLPLKAIPSVLYLVGLGQVFTGGLSLEPAFDDHSGANALTEEEYGVLRRAAVGDTNKEIAAQFDVTEVRVKMLMRAICRKISARNRAHACIIAREQGLL</sequence>
<dbReference type="PANTHER" id="PTHR45566:SF1">
    <property type="entry name" value="HTH-TYPE TRANSCRIPTIONAL REGULATOR YHJB-RELATED"/>
    <property type="match status" value="1"/>
</dbReference>
<name>A0A285TKS4_9RHOB</name>
<dbReference type="SUPFAM" id="SSF52172">
    <property type="entry name" value="CheY-like"/>
    <property type="match status" value="1"/>
</dbReference>
<dbReference type="InterPro" id="IPR016032">
    <property type="entry name" value="Sig_transdc_resp-reg_C-effctor"/>
</dbReference>
<feature type="domain" description="HTH luxR-type" evidence="3">
    <location>
        <begin position="133"/>
        <end position="198"/>
    </location>
</feature>
<keyword evidence="6" id="KW-1185">Reference proteome</keyword>
<dbReference type="PROSITE" id="PS50110">
    <property type="entry name" value="RESPONSE_REGULATORY"/>
    <property type="match status" value="1"/>
</dbReference>
<dbReference type="Pfam" id="PF00072">
    <property type="entry name" value="Response_reg"/>
    <property type="match status" value="1"/>
</dbReference>
<dbReference type="SMART" id="SM00421">
    <property type="entry name" value="HTH_LUXR"/>
    <property type="match status" value="1"/>
</dbReference>
<keyword evidence="2" id="KW-0597">Phosphoprotein</keyword>
<evidence type="ECO:0000256" key="1">
    <source>
        <dbReference type="ARBA" id="ARBA00023125"/>
    </source>
</evidence>
<dbReference type="EMBL" id="OBMT01000022">
    <property type="protein sequence ID" value="SOC21286.1"/>
    <property type="molecule type" value="Genomic_DNA"/>
</dbReference>
<evidence type="ECO:0000259" key="3">
    <source>
        <dbReference type="PROSITE" id="PS50043"/>
    </source>
</evidence>